<dbReference type="PIRSF" id="PIRSF001332">
    <property type="entry name" value="Acetolac_decarb"/>
    <property type="match status" value="1"/>
</dbReference>
<evidence type="ECO:0000313" key="11">
    <source>
        <dbReference type="Proteomes" id="UP000051054"/>
    </source>
</evidence>
<keyword evidence="8 9" id="KW-0456">Lyase</keyword>
<dbReference type="eggNOG" id="COG3527">
    <property type="taxonomic scope" value="Bacteria"/>
</dbReference>
<dbReference type="GO" id="GO:0047605">
    <property type="term" value="F:acetolactate decarboxylase activity"/>
    <property type="evidence" value="ECO:0007669"/>
    <property type="project" value="UniProtKB-UniRule"/>
</dbReference>
<accession>A0A0R1WU79</accession>
<dbReference type="UniPathway" id="UPA00626">
    <property type="reaction ID" value="UER00678"/>
</dbReference>
<gene>
    <name evidence="10" type="ORF">FC40_GL001535</name>
</gene>
<evidence type="ECO:0000256" key="9">
    <source>
        <dbReference type="PIRNR" id="PIRNR001332"/>
    </source>
</evidence>
<dbReference type="CDD" id="cd17299">
    <property type="entry name" value="acetolactate_decarboxylase"/>
    <property type="match status" value="1"/>
</dbReference>
<dbReference type="OrthoDB" id="8612680at2"/>
<evidence type="ECO:0000256" key="7">
    <source>
        <dbReference type="ARBA" id="ARBA00023061"/>
    </source>
</evidence>
<dbReference type="EMBL" id="AZGD01000037">
    <property type="protein sequence ID" value="KRM19684.1"/>
    <property type="molecule type" value="Genomic_DNA"/>
</dbReference>
<keyword evidence="6 9" id="KW-0210">Decarboxylase</keyword>
<dbReference type="RefSeq" id="WP_025022779.1">
    <property type="nucleotide sequence ID" value="NZ_AZGD01000037.1"/>
</dbReference>
<dbReference type="SUPFAM" id="SSF117856">
    <property type="entry name" value="AF0104/ALDC/Ptd012-like"/>
    <property type="match status" value="1"/>
</dbReference>
<evidence type="ECO:0000256" key="4">
    <source>
        <dbReference type="ARBA" id="ARBA00013204"/>
    </source>
</evidence>
<dbReference type="GO" id="GO:0045151">
    <property type="term" value="P:acetoin biosynthetic process"/>
    <property type="evidence" value="ECO:0007669"/>
    <property type="project" value="UniProtKB-UniRule"/>
</dbReference>
<dbReference type="Pfam" id="PF03306">
    <property type="entry name" value="AAL_decarboxy"/>
    <property type="match status" value="1"/>
</dbReference>
<evidence type="ECO:0000256" key="2">
    <source>
        <dbReference type="ARBA" id="ARBA00005170"/>
    </source>
</evidence>
<evidence type="ECO:0000256" key="1">
    <source>
        <dbReference type="ARBA" id="ARBA00001784"/>
    </source>
</evidence>
<dbReference type="Gene3D" id="3.30.1330.80">
    <property type="entry name" value="Hypothetical protein, similar to alpha- acetolactate decarboxylase, domain 2"/>
    <property type="match status" value="2"/>
</dbReference>
<comment type="catalytic activity">
    <reaction evidence="1 9">
        <text>(2S)-2-acetolactate + H(+) = (R)-acetoin + CO2</text>
        <dbReference type="Rhea" id="RHEA:21580"/>
        <dbReference type="ChEBI" id="CHEBI:15378"/>
        <dbReference type="ChEBI" id="CHEBI:15686"/>
        <dbReference type="ChEBI" id="CHEBI:16526"/>
        <dbReference type="ChEBI" id="CHEBI:58476"/>
        <dbReference type="EC" id="4.1.1.5"/>
    </reaction>
</comment>
<dbReference type="PANTHER" id="PTHR35524">
    <property type="entry name" value="ALPHA-ACETOLACTATE DECARBOXYLASE"/>
    <property type="match status" value="1"/>
</dbReference>
<evidence type="ECO:0000256" key="3">
    <source>
        <dbReference type="ARBA" id="ARBA00007106"/>
    </source>
</evidence>
<comment type="similarity">
    <text evidence="3 9">Belongs to the alpha-acetolactate decarboxylase family.</text>
</comment>
<dbReference type="EC" id="4.1.1.5" evidence="4 9"/>
<sequence length="237" mass="26263">MVDTSRLFQHGTLALLVPGLFDGTMKVGELLKHGDTGIGTTDALGGEMIILDGVAYLVTSDGKVRTVAENETTPFSNAHFYHAKDKFRLQNCKMFDLEKKIASEYDYQNLFVGIKLTGDFKNVKTRSVKAQAKPYPSLMDVAKDQVVFTEDNSKGTIVGYYSPALFHGMTASGYHLHYLNSALSMGGHILEFEIEDVVVELQPFETVEQHFPIASSDFKQAEFDLKQVHAGITEAEK</sequence>
<evidence type="ECO:0000256" key="5">
    <source>
        <dbReference type="ARBA" id="ARBA00020164"/>
    </source>
</evidence>
<evidence type="ECO:0000256" key="6">
    <source>
        <dbReference type="ARBA" id="ARBA00022793"/>
    </source>
</evidence>
<comment type="caution">
    <text evidence="10">The sequence shown here is derived from an EMBL/GenBank/DDBJ whole genome shotgun (WGS) entry which is preliminary data.</text>
</comment>
<organism evidence="10 11">
    <name type="scientific">Ligilactobacillus hayakitensis DSM 18933 = JCM 14209</name>
    <dbReference type="NCBI Taxonomy" id="1423755"/>
    <lineage>
        <taxon>Bacteria</taxon>
        <taxon>Bacillati</taxon>
        <taxon>Bacillota</taxon>
        <taxon>Bacilli</taxon>
        <taxon>Lactobacillales</taxon>
        <taxon>Lactobacillaceae</taxon>
        <taxon>Ligilactobacillus</taxon>
    </lineage>
</organism>
<comment type="pathway">
    <text evidence="2 9">Polyol metabolism; (R,R)-butane-2,3-diol biosynthesis; (R,R)-butane-2,3-diol from pyruvate: step 2/3.</text>
</comment>
<proteinExistence type="inferred from homology"/>
<name>A0A0R1WU79_9LACO</name>
<reference evidence="10 11" key="1">
    <citation type="journal article" date="2015" name="Genome Announc.">
        <title>Expanding the biotechnology potential of lactobacilli through comparative genomics of 213 strains and associated genera.</title>
        <authorList>
            <person name="Sun Z."/>
            <person name="Harris H.M."/>
            <person name="McCann A."/>
            <person name="Guo C."/>
            <person name="Argimon S."/>
            <person name="Zhang W."/>
            <person name="Yang X."/>
            <person name="Jeffery I.B."/>
            <person name="Cooney J.C."/>
            <person name="Kagawa T.F."/>
            <person name="Liu W."/>
            <person name="Song Y."/>
            <person name="Salvetti E."/>
            <person name="Wrobel A."/>
            <person name="Rasinkangas P."/>
            <person name="Parkhill J."/>
            <person name="Rea M.C."/>
            <person name="O'Sullivan O."/>
            <person name="Ritari J."/>
            <person name="Douillard F.P."/>
            <person name="Paul Ross R."/>
            <person name="Yang R."/>
            <person name="Briner A.E."/>
            <person name="Felis G.E."/>
            <person name="de Vos W.M."/>
            <person name="Barrangou R."/>
            <person name="Klaenhammer T.R."/>
            <person name="Caufield P.W."/>
            <person name="Cui Y."/>
            <person name="Zhang H."/>
            <person name="O'Toole P.W."/>
        </authorList>
    </citation>
    <scope>NUCLEOTIDE SEQUENCE [LARGE SCALE GENOMIC DNA]</scope>
    <source>
        <strain evidence="10 11">DSM 18933</strain>
    </source>
</reference>
<keyword evidence="7 9" id="KW-0005">Acetoin biosynthesis</keyword>
<evidence type="ECO:0000256" key="8">
    <source>
        <dbReference type="ARBA" id="ARBA00023239"/>
    </source>
</evidence>
<evidence type="ECO:0000313" key="10">
    <source>
        <dbReference type="EMBL" id="KRM19684.1"/>
    </source>
</evidence>
<dbReference type="Proteomes" id="UP000051054">
    <property type="component" value="Unassembled WGS sequence"/>
</dbReference>
<dbReference type="NCBIfam" id="TIGR01252">
    <property type="entry name" value="acetolac_decarb"/>
    <property type="match status" value="1"/>
</dbReference>
<protein>
    <recommendedName>
        <fullName evidence="5 9">Alpha-acetolactate decarboxylase</fullName>
        <ecNumber evidence="4 9">4.1.1.5</ecNumber>
    </recommendedName>
</protein>
<dbReference type="AlphaFoldDB" id="A0A0R1WU79"/>
<dbReference type="STRING" id="1423755.FC40_GL001535"/>
<dbReference type="PANTHER" id="PTHR35524:SF1">
    <property type="entry name" value="ALPHA-ACETOLACTATE DECARBOXYLASE"/>
    <property type="match status" value="1"/>
</dbReference>
<dbReference type="InterPro" id="IPR005128">
    <property type="entry name" value="Acetolactate_a_deCO2ase"/>
</dbReference>
<keyword evidence="11" id="KW-1185">Reference proteome</keyword>
<dbReference type="PATRIC" id="fig|1423755.3.peg.1624"/>